<organism evidence="1 2">
    <name type="scientific">Megasphaera hominis</name>
    <dbReference type="NCBI Taxonomy" id="159836"/>
    <lineage>
        <taxon>Bacteria</taxon>
        <taxon>Bacillati</taxon>
        <taxon>Bacillota</taxon>
        <taxon>Negativicutes</taxon>
        <taxon>Veillonellales</taxon>
        <taxon>Veillonellaceae</taxon>
        <taxon>Megasphaera</taxon>
    </lineage>
</organism>
<accession>A0ABR6VL80</accession>
<name>A0ABR6VL80_9FIRM</name>
<dbReference type="Gene3D" id="2.160.10.10">
    <property type="entry name" value="Hexapeptide repeat proteins"/>
    <property type="match status" value="1"/>
</dbReference>
<keyword evidence="2" id="KW-1185">Reference proteome</keyword>
<dbReference type="EMBL" id="JACOGK010000017">
    <property type="protein sequence ID" value="MBC3536961.1"/>
    <property type="molecule type" value="Genomic_DNA"/>
</dbReference>
<dbReference type="InterPro" id="IPR011004">
    <property type="entry name" value="Trimer_LpxA-like_sf"/>
</dbReference>
<dbReference type="Pfam" id="PF00132">
    <property type="entry name" value="Hexapep"/>
    <property type="match status" value="1"/>
</dbReference>
<dbReference type="PANTHER" id="PTHR13061">
    <property type="entry name" value="DYNACTIN SUBUNIT P25"/>
    <property type="match status" value="1"/>
</dbReference>
<comment type="caution">
    <text evidence="1">The sequence shown here is derived from an EMBL/GenBank/DDBJ whole genome shotgun (WGS) entry which is preliminary data.</text>
</comment>
<gene>
    <name evidence="1" type="ORF">H8J70_06830</name>
</gene>
<protein>
    <submittedName>
        <fullName evidence="1">Gamma carbonic anhydrase family protein</fullName>
    </submittedName>
</protein>
<reference evidence="1 2" key="1">
    <citation type="submission" date="2020-08" db="EMBL/GenBank/DDBJ databases">
        <authorList>
            <person name="Liu C."/>
            <person name="Sun Q."/>
        </authorList>
    </citation>
    <scope>NUCLEOTIDE SEQUENCE [LARGE SCALE GENOMIC DNA]</scope>
    <source>
        <strain evidence="1 2">NSJ-59</strain>
    </source>
</reference>
<dbReference type="InterPro" id="IPR001451">
    <property type="entry name" value="Hexapep"/>
</dbReference>
<evidence type="ECO:0000313" key="2">
    <source>
        <dbReference type="Proteomes" id="UP000606870"/>
    </source>
</evidence>
<evidence type="ECO:0000313" key="1">
    <source>
        <dbReference type="EMBL" id="MBC3536961.1"/>
    </source>
</evidence>
<dbReference type="Proteomes" id="UP000606870">
    <property type="component" value="Unassembled WGS sequence"/>
</dbReference>
<dbReference type="SUPFAM" id="SSF51161">
    <property type="entry name" value="Trimeric LpxA-like enzymes"/>
    <property type="match status" value="1"/>
</dbReference>
<dbReference type="PANTHER" id="PTHR13061:SF29">
    <property type="entry name" value="GAMMA CARBONIC ANHYDRASE-LIKE 1, MITOCHONDRIAL-RELATED"/>
    <property type="match status" value="1"/>
</dbReference>
<sequence length="178" mass="19378">MANLYPFHGHSPQIDPGAFVADTATIVGDVTIKKGANIWPGVVIRADESPIVIGEGVNIQDNTVLHTDPGSPMILDDYCMIGHKAIIHGRHIGSGTLIGMGVILMGETDIGDSCLIGAGTMITQNKVIPPRSLVYGTPFRIVRSLEEEEIKNIHEDIMGYYRLGQEYKALQDERNRGK</sequence>
<dbReference type="InterPro" id="IPR047324">
    <property type="entry name" value="LbH_gamma_CA-like"/>
</dbReference>
<dbReference type="CDD" id="cd04645">
    <property type="entry name" value="LbH_gamma_CA_like"/>
    <property type="match status" value="1"/>
</dbReference>
<proteinExistence type="predicted"/>
<dbReference type="RefSeq" id="WP_186503117.1">
    <property type="nucleotide sequence ID" value="NZ_JACOGK010000017.1"/>
</dbReference>
<dbReference type="InterPro" id="IPR050484">
    <property type="entry name" value="Transf_Hexapept/Carb_Anhydrase"/>
</dbReference>